<keyword evidence="3" id="KW-0479">Metal-binding</keyword>
<evidence type="ECO:0000256" key="3">
    <source>
        <dbReference type="ARBA" id="ARBA00022723"/>
    </source>
</evidence>
<sequence>MKKMIITCAVCGAETTREHNPNLPLTPLEIAESTYEAYKKGASIVHLHVRDKNGAPTQDPEIFKEAIKLIRERCDIVIEITTGGAVGMTDDERVAVIEAIQPEMASLDCGTVNFGNDYIVNTLPTMRRFAKEMLKYNVRPTLECFDISHVIAADALIKEGLLKPPYHYGFVMNVPGALPYDAEILQFLVNRLPQGANWTVMGVGKACLPAHYGVFAIGNGFIRVGFEDNVYYSKGVLADSNAQLVERTAKLAKDAGYDIASPADVREIFELKGIS</sequence>
<comment type="cofactor">
    <cofactor evidence="1">
        <name>Zn(2+)</name>
        <dbReference type="ChEBI" id="CHEBI:29105"/>
    </cofactor>
</comment>
<dbReference type="PANTHER" id="PTHR37418:SF2">
    <property type="entry name" value="3-KETO-5-AMINOHEXANOATE CLEAVAGE ENZYME"/>
    <property type="match status" value="1"/>
</dbReference>
<comment type="caution">
    <text evidence="5">The sequence shown here is derived from an EMBL/GenBank/DDBJ whole genome shotgun (WGS) entry which is preliminary data.</text>
</comment>
<accession>A0AAE3SKP8</accession>
<evidence type="ECO:0000313" key="5">
    <source>
        <dbReference type="EMBL" id="MCW3806842.1"/>
    </source>
</evidence>
<keyword evidence="2" id="KW-0808">Transferase</keyword>
<dbReference type="GO" id="GO:0043720">
    <property type="term" value="F:3-keto-5-aminohexanoate cleavage activity"/>
    <property type="evidence" value="ECO:0007669"/>
    <property type="project" value="InterPro"/>
</dbReference>
<dbReference type="Gene3D" id="3.20.20.70">
    <property type="entry name" value="Aldolase class I"/>
    <property type="match status" value="1"/>
</dbReference>
<protein>
    <submittedName>
        <fullName evidence="5">3-keto-5-aminohexanoate cleavage protein</fullName>
    </submittedName>
</protein>
<dbReference type="GO" id="GO:0046872">
    <property type="term" value="F:metal ion binding"/>
    <property type="evidence" value="ECO:0007669"/>
    <property type="project" value="UniProtKB-KW"/>
</dbReference>
<evidence type="ECO:0000256" key="1">
    <source>
        <dbReference type="ARBA" id="ARBA00001947"/>
    </source>
</evidence>
<dbReference type="PANTHER" id="PTHR37418">
    <property type="entry name" value="3-KETO-5-AMINOHEXANOATE CLEAVAGE ENZYME-RELATED"/>
    <property type="match status" value="1"/>
</dbReference>
<evidence type="ECO:0000256" key="4">
    <source>
        <dbReference type="ARBA" id="ARBA00022833"/>
    </source>
</evidence>
<keyword evidence="4" id="KW-0862">Zinc</keyword>
<dbReference type="Proteomes" id="UP001207408">
    <property type="component" value="Unassembled WGS sequence"/>
</dbReference>
<dbReference type="AlphaFoldDB" id="A0AAE3SKP8"/>
<name>A0AAE3SKP8_9BACT</name>
<evidence type="ECO:0000256" key="2">
    <source>
        <dbReference type="ARBA" id="ARBA00022679"/>
    </source>
</evidence>
<dbReference type="RefSeq" id="WP_301200673.1">
    <property type="nucleotide sequence ID" value="NZ_JAPDPI010000031.1"/>
</dbReference>
<proteinExistence type="predicted"/>
<dbReference type="InterPro" id="IPR013785">
    <property type="entry name" value="Aldolase_TIM"/>
</dbReference>
<keyword evidence="6" id="KW-1185">Reference proteome</keyword>
<dbReference type="EMBL" id="JAPDPI010000031">
    <property type="protein sequence ID" value="MCW3806842.1"/>
    <property type="molecule type" value="Genomic_DNA"/>
</dbReference>
<gene>
    <name evidence="5" type="ORF">OM074_14490</name>
</gene>
<dbReference type="Pfam" id="PF05853">
    <property type="entry name" value="BKACE"/>
    <property type="match status" value="1"/>
</dbReference>
<evidence type="ECO:0000313" key="6">
    <source>
        <dbReference type="Proteomes" id="UP001207408"/>
    </source>
</evidence>
<dbReference type="InterPro" id="IPR008567">
    <property type="entry name" value="BKACE"/>
</dbReference>
<organism evidence="5 6">
    <name type="scientific">Plebeiibacterium marinum</name>
    <dbReference type="NCBI Taxonomy" id="2992111"/>
    <lineage>
        <taxon>Bacteria</taxon>
        <taxon>Pseudomonadati</taxon>
        <taxon>Bacteroidota</taxon>
        <taxon>Bacteroidia</taxon>
        <taxon>Marinilabiliales</taxon>
        <taxon>Marinilabiliaceae</taxon>
        <taxon>Plebeiibacterium</taxon>
    </lineage>
</organism>
<reference evidence="5" key="1">
    <citation type="submission" date="2022-10" db="EMBL/GenBank/DDBJ databases">
        <authorList>
            <person name="Yu W.X."/>
        </authorList>
    </citation>
    <scope>NUCLEOTIDE SEQUENCE</scope>
    <source>
        <strain evidence="5">D04</strain>
    </source>
</reference>